<dbReference type="PANTHER" id="PTHR22946">
    <property type="entry name" value="DIENELACTONE HYDROLASE DOMAIN-CONTAINING PROTEIN-RELATED"/>
    <property type="match status" value="1"/>
</dbReference>
<evidence type="ECO:0000259" key="1">
    <source>
        <dbReference type="Pfam" id="PF00326"/>
    </source>
</evidence>
<sequence>MKILSTFVLIAMTSQLNADEISTSIWDLKALSKPPKMEWVDSNVPIRSLIFTGPDYNGEPTQVFAFYATPGTLSGDTSKDKNLPAVVLLHGGGGTAFADWVELWAKRGYAAIALDFSGRRPASPVFDRKTNELVVERNHGKLVRTRLPHGGPEHTGQEKFNNVGGDITDDWQYHAISNILLAHSLVRSFPEVDPERTAVTGISWGGYLTCIAASVDSRFKAAVPVYGCGFLYEGESVQKPQIDRLSPEKREAWIKMYDPSKHLVNCHVPILFVNGTNDIHYPLNSYMKSYHAVPGEKNLRIEVNMRHGHPSGWAPMEIEQFVASKIHNAKPLAKIDRPEQHDAQATARFQSQVPISKAHFHWTSDRGLLSKRKWSTTAADLDVKGKVLTSQVPDDATIWYFTATDERGAMTSSEVIFVVTKKE</sequence>
<dbReference type="Pfam" id="PF00326">
    <property type="entry name" value="Peptidase_S9"/>
    <property type="match status" value="1"/>
</dbReference>
<evidence type="ECO:0000313" key="3">
    <source>
        <dbReference type="Proteomes" id="UP000315724"/>
    </source>
</evidence>
<dbReference type="Proteomes" id="UP000315724">
    <property type="component" value="Chromosome"/>
</dbReference>
<dbReference type="GO" id="GO:0008236">
    <property type="term" value="F:serine-type peptidase activity"/>
    <property type="evidence" value="ECO:0007669"/>
    <property type="project" value="InterPro"/>
</dbReference>
<dbReference type="SUPFAM" id="SSF53474">
    <property type="entry name" value="alpha/beta-Hydrolases"/>
    <property type="match status" value="1"/>
</dbReference>
<dbReference type="InterPro" id="IPR050261">
    <property type="entry name" value="FrsA_esterase"/>
</dbReference>
<keyword evidence="3" id="KW-1185">Reference proteome</keyword>
<dbReference type="Gene3D" id="3.40.50.1820">
    <property type="entry name" value="alpha/beta hydrolase"/>
    <property type="match status" value="1"/>
</dbReference>
<dbReference type="EMBL" id="CP036267">
    <property type="protein sequence ID" value="QDT32218.1"/>
    <property type="molecule type" value="Genomic_DNA"/>
</dbReference>
<feature type="domain" description="Peptidase S9 prolyl oligopeptidase catalytic" evidence="1">
    <location>
        <begin position="167"/>
        <end position="310"/>
    </location>
</feature>
<dbReference type="OrthoDB" id="9765647at2"/>
<dbReference type="InterPro" id="IPR001375">
    <property type="entry name" value="Peptidase_S9_cat"/>
</dbReference>
<reference evidence="2 3" key="1">
    <citation type="submission" date="2019-02" db="EMBL/GenBank/DDBJ databases">
        <title>Deep-cultivation of Planctomycetes and their phenomic and genomic characterization uncovers novel biology.</title>
        <authorList>
            <person name="Wiegand S."/>
            <person name="Jogler M."/>
            <person name="Boedeker C."/>
            <person name="Pinto D."/>
            <person name="Vollmers J."/>
            <person name="Rivas-Marin E."/>
            <person name="Kohn T."/>
            <person name="Peeters S.H."/>
            <person name="Heuer A."/>
            <person name="Rast P."/>
            <person name="Oberbeckmann S."/>
            <person name="Bunk B."/>
            <person name="Jeske O."/>
            <person name="Meyerdierks A."/>
            <person name="Storesund J.E."/>
            <person name="Kallscheuer N."/>
            <person name="Luecker S."/>
            <person name="Lage O.M."/>
            <person name="Pohl T."/>
            <person name="Merkel B.J."/>
            <person name="Hornburger P."/>
            <person name="Mueller R.-W."/>
            <person name="Bruemmer F."/>
            <person name="Labrenz M."/>
            <person name="Spormann A.M."/>
            <person name="Op den Camp H."/>
            <person name="Overmann J."/>
            <person name="Amann R."/>
            <person name="Jetten M.S.M."/>
            <person name="Mascher T."/>
            <person name="Medema M.H."/>
            <person name="Devos D.P."/>
            <person name="Kaster A.-K."/>
            <person name="Ovreas L."/>
            <person name="Rohde M."/>
            <person name="Galperin M.Y."/>
            <person name="Jogler C."/>
        </authorList>
    </citation>
    <scope>NUCLEOTIDE SEQUENCE [LARGE SCALE GENOMIC DNA]</scope>
    <source>
        <strain evidence="2 3">Mal48</strain>
    </source>
</reference>
<dbReference type="InterPro" id="IPR029058">
    <property type="entry name" value="AB_hydrolase_fold"/>
</dbReference>
<organism evidence="2 3">
    <name type="scientific">Thalassoglobus polymorphus</name>
    <dbReference type="NCBI Taxonomy" id="2527994"/>
    <lineage>
        <taxon>Bacteria</taxon>
        <taxon>Pseudomonadati</taxon>
        <taxon>Planctomycetota</taxon>
        <taxon>Planctomycetia</taxon>
        <taxon>Planctomycetales</taxon>
        <taxon>Planctomycetaceae</taxon>
        <taxon>Thalassoglobus</taxon>
    </lineage>
</organism>
<proteinExistence type="predicted"/>
<gene>
    <name evidence="2" type="ORF">Mal48_14600</name>
</gene>
<name>A0A517QKS6_9PLAN</name>
<dbReference type="AlphaFoldDB" id="A0A517QKS6"/>
<keyword evidence="2" id="KW-0378">Hydrolase</keyword>
<dbReference type="RefSeq" id="WP_145197347.1">
    <property type="nucleotide sequence ID" value="NZ_CP036267.1"/>
</dbReference>
<dbReference type="GO" id="GO:0006508">
    <property type="term" value="P:proteolysis"/>
    <property type="evidence" value="ECO:0007669"/>
    <property type="project" value="InterPro"/>
</dbReference>
<dbReference type="KEGG" id="tpol:Mal48_14600"/>
<protein>
    <submittedName>
        <fullName evidence="2">Alpha/beta hydrolase family protein</fullName>
    </submittedName>
</protein>
<evidence type="ECO:0000313" key="2">
    <source>
        <dbReference type="EMBL" id="QDT32218.1"/>
    </source>
</evidence>
<accession>A0A517QKS6</accession>